<proteinExistence type="predicted"/>
<feature type="region of interest" description="Disordered" evidence="1">
    <location>
        <begin position="619"/>
        <end position="644"/>
    </location>
</feature>
<dbReference type="EMBL" id="DVJQ01000002">
    <property type="protein sequence ID" value="HIS73432.1"/>
    <property type="molecule type" value="Genomic_DNA"/>
</dbReference>
<reference evidence="3" key="1">
    <citation type="submission" date="2020-10" db="EMBL/GenBank/DDBJ databases">
        <authorList>
            <person name="Gilroy R."/>
        </authorList>
    </citation>
    <scope>NUCLEOTIDE SEQUENCE</scope>
    <source>
        <strain evidence="3">CHK152-2871</strain>
    </source>
</reference>
<evidence type="ECO:0000313" key="4">
    <source>
        <dbReference type="Proteomes" id="UP000886865"/>
    </source>
</evidence>
<name>A0A9D1JX98_9BACT</name>
<dbReference type="AlphaFoldDB" id="A0A9D1JX98"/>
<feature type="domain" description="STI1" evidence="2">
    <location>
        <begin position="523"/>
        <end position="560"/>
    </location>
</feature>
<evidence type="ECO:0000259" key="2">
    <source>
        <dbReference type="SMART" id="SM00727"/>
    </source>
</evidence>
<sequence>MISNNYQNVLNYGAVKDVVPQQINEKLPQNVQNFDAKDTVGNNTAVKSVKNANTDPVTIGLTGAIWLGLAQICQKLNNSLNNDWANSWLGKAGALGEKIGNKLPKGNGRVKNFINGLFDKSAILQSLKTPTKAQNSLAKSQARGITGYVMSDVRSMLEYHLKNGKGDDIINLAKGINGFSGNADESLKFISDLFENCEDNKTQIQELIKRLSSKDVKVAVENLVDTRIKIPFTNIGFNLKIPNVPFLKRQGSFKEMANKLNAVFENSAGLGKEVTAIGKSAPRQAIKTLEGLTNGGAGGKILIVIQAAVFAQAIKKAMDAPKGEKLSTFTENVANDFGFFLSLPLQVKASHAIGGLKYIGIKDWDKIGQKESVKVFHNMIESLNKRVVEGTISQVDYIKEAKNIKKYLKGDSKWYQQPLKLLGKIFSTGLDAETILPYVDKADKSFGAQLYHGAMGIVNNLKGKGFGTVLRFAAGTMVVGPLVAKVVTKISHLIFGRPTKSVLDEDKKEEKTQDANNPLEMTQEEMMQKLSSNPELMQKMENDPEFLQKVLEDPELFKKLLNKEINPNEVATTKDNPVYNSKYIKQTPLNANQNPIEQPKTLNAFDDSNSKAELFGLGKKTQEQQAQQEQEQTQTEQQDPLEPVRTYIPSSECTIKSSDEQEVLDSEISKALQKAQKAEEAALKQLNSL</sequence>
<gene>
    <name evidence="3" type="ORF">IAA86_00235</name>
</gene>
<protein>
    <recommendedName>
        <fullName evidence="2">STI1 domain-containing protein</fullName>
    </recommendedName>
</protein>
<feature type="compositionally biased region" description="Low complexity" evidence="1">
    <location>
        <begin position="623"/>
        <end position="638"/>
    </location>
</feature>
<dbReference type="SMART" id="SM00727">
    <property type="entry name" value="STI1"/>
    <property type="match status" value="1"/>
</dbReference>
<evidence type="ECO:0000256" key="1">
    <source>
        <dbReference type="SAM" id="MobiDB-lite"/>
    </source>
</evidence>
<dbReference type="Proteomes" id="UP000886865">
    <property type="component" value="Unassembled WGS sequence"/>
</dbReference>
<reference evidence="3" key="2">
    <citation type="journal article" date="2021" name="PeerJ">
        <title>Extensive microbial diversity within the chicken gut microbiome revealed by metagenomics and culture.</title>
        <authorList>
            <person name="Gilroy R."/>
            <person name="Ravi A."/>
            <person name="Getino M."/>
            <person name="Pursley I."/>
            <person name="Horton D.L."/>
            <person name="Alikhan N.F."/>
            <person name="Baker D."/>
            <person name="Gharbi K."/>
            <person name="Hall N."/>
            <person name="Watson M."/>
            <person name="Adriaenssens E.M."/>
            <person name="Foster-Nyarko E."/>
            <person name="Jarju S."/>
            <person name="Secka A."/>
            <person name="Antonio M."/>
            <person name="Oren A."/>
            <person name="Chaudhuri R.R."/>
            <person name="La Ragione R."/>
            <person name="Hildebrand F."/>
            <person name="Pallen M.J."/>
        </authorList>
    </citation>
    <scope>NUCLEOTIDE SEQUENCE</scope>
    <source>
        <strain evidence="3">CHK152-2871</strain>
    </source>
</reference>
<dbReference type="InterPro" id="IPR006636">
    <property type="entry name" value="STI1_HS-bd"/>
</dbReference>
<evidence type="ECO:0000313" key="3">
    <source>
        <dbReference type="EMBL" id="HIS73432.1"/>
    </source>
</evidence>
<organism evidence="3 4">
    <name type="scientific">Candidatus Galligastranaerophilus intestinavium</name>
    <dbReference type="NCBI Taxonomy" id="2840836"/>
    <lineage>
        <taxon>Bacteria</taxon>
        <taxon>Candidatus Galligastranaerophilus</taxon>
    </lineage>
</organism>
<accession>A0A9D1JX98</accession>
<comment type="caution">
    <text evidence="3">The sequence shown here is derived from an EMBL/GenBank/DDBJ whole genome shotgun (WGS) entry which is preliminary data.</text>
</comment>